<feature type="compositionally biased region" description="Low complexity" evidence="2">
    <location>
        <begin position="187"/>
        <end position="205"/>
    </location>
</feature>
<dbReference type="PANTHER" id="PTHR35901:SF1">
    <property type="entry name" value="EXONUCLEASE VAPC9"/>
    <property type="match status" value="1"/>
</dbReference>
<dbReference type="AlphaFoldDB" id="A0A932GNU1"/>
<reference evidence="4" key="1">
    <citation type="submission" date="2020-07" db="EMBL/GenBank/DDBJ databases">
        <title>Huge and variable diversity of episymbiotic CPR bacteria and DPANN archaea in groundwater ecosystems.</title>
        <authorList>
            <person name="He C.Y."/>
            <person name="Keren R."/>
            <person name="Whittaker M."/>
            <person name="Farag I.F."/>
            <person name="Doudna J."/>
            <person name="Cate J.H.D."/>
            <person name="Banfield J.F."/>
        </authorList>
    </citation>
    <scope>NUCLEOTIDE SEQUENCE</scope>
    <source>
        <strain evidence="4">NC_groundwater_717_Ag_S-0.2um_59_8</strain>
    </source>
</reference>
<sequence length="223" mass="23500">MPSPIVVDASVVLKWQLDDEDAVAQAIALRDDFLLHGRINLAAPSLLVYELANGMVTATRRLRLSRHQAEEGLTSLLAAGIRLIPADPSRIFLLSLQWRVSAYDGAYLAIAEKLDSEVWTGDRAFYNACRKKALAFAGSATIDPDLSNLRPAGHGGSPAGGEKLLVPANGTGLQSTYRELVASIRVSGPTSGGSRSIRTSSTGGARAPGARRTCQLLSCSSGG</sequence>
<dbReference type="PANTHER" id="PTHR35901">
    <property type="entry name" value="RIBONUCLEASE VAPC3"/>
    <property type="match status" value="1"/>
</dbReference>
<name>A0A932GNU1_UNCTE</name>
<evidence type="ECO:0000256" key="2">
    <source>
        <dbReference type="SAM" id="MobiDB-lite"/>
    </source>
</evidence>
<dbReference type="Proteomes" id="UP000741360">
    <property type="component" value="Unassembled WGS sequence"/>
</dbReference>
<feature type="domain" description="PIN" evidence="3">
    <location>
        <begin position="5"/>
        <end position="130"/>
    </location>
</feature>
<evidence type="ECO:0000313" key="4">
    <source>
        <dbReference type="EMBL" id="MBI3014399.1"/>
    </source>
</evidence>
<dbReference type="Pfam" id="PF01850">
    <property type="entry name" value="PIN"/>
    <property type="match status" value="1"/>
</dbReference>
<dbReference type="InterPro" id="IPR029060">
    <property type="entry name" value="PIN-like_dom_sf"/>
</dbReference>
<dbReference type="Gene3D" id="3.40.50.1010">
    <property type="entry name" value="5'-nuclease"/>
    <property type="match status" value="1"/>
</dbReference>
<dbReference type="CDD" id="cd09873">
    <property type="entry name" value="PIN_Pae0151-like"/>
    <property type="match status" value="1"/>
</dbReference>
<gene>
    <name evidence="4" type="ORF">HYY65_04915</name>
</gene>
<dbReference type="InterPro" id="IPR051619">
    <property type="entry name" value="TypeII_TA_RNase_PINc/VapC"/>
</dbReference>
<dbReference type="SUPFAM" id="SSF88723">
    <property type="entry name" value="PIN domain-like"/>
    <property type="match status" value="1"/>
</dbReference>
<evidence type="ECO:0000259" key="3">
    <source>
        <dbReference type="Pfam" id="PF01850"/>
    </source>
</evidence>
<feature type="region of interest" description="Disordered" evidence="2">
    <location>
        <begin position="186"/>
        <end position="209"/>
    </location>
</feature>
<evidence type="ECO:0000313" key="5">
    <source>
        <dbReference type="Proteomes" id="UP000741360"/>
    </source>
</evidence>
<dbReference type="EMBL" id="JACPSX010000090">
    <property type="protein sequence ID" value="MBI3014399.1"/>
    <property type="molecule type" value="Genomic_DNA"/>
</dbReference>
<comment type="caution">
    <text evidence="4">The sequence shown here is derived from an EMBL/GenBank/DDBJ whole genome shotgun (WGS) entry which is preliminary data.</text>
</comment>
<dbReference type="InterPro" id="IPR002716">
    <property type="entry name" value="PIN_dom"/>
</dbReference>
<dbReference type="InterPro" id="IPR044153">
    <property type="entry name" value="PIN_Pae0151-like"/>
</dbReference>
<organism evidence="4 5">
    <name type="scientific">Tectimicrobiota bacterium</name>
    <dbReference type="NCBI Taxonomy" id="2528274"/>
    <lineage>
        <taxon>Bacteria</taxon>
        <taxon>Pseudomonadati</taxon>
        <taxon>Nitrospinota/Tectimicrobiota group</taxon>
        <taxon>Candidatus Tectimicrobiota</taxon>
    </lineage>
</organism>
<accession>A0A932GNU1</accession>
<keyword evidence="1" id="KW-0460">Magnesium</keyword>
<proteinExistence type="predicted"/>
<protein>
    <submittedName>
        <fullName evidence="4">Type II toxin-antitoxin system VapC family toxin</fullName>
    </submittedName>
</protein>
<evidence type="ECO:0000256" key="1">
    <source>
        <dbReference type="ARBA" id="ARBA00022842"/>
    </source>
</evidence>